<feature type="region of interest" description="Disordered" evidence="1">
    <location>
        <begin position="1"/>
        <end position="21"/>
    </location>
</feature>
<protein>
    <submittedName>
        <fullName evidence="2">Uncharacterized protein</fullName>
    </submittedName>
</protein>
<dbReference type="HOGENOM" id="CLU_1579520_0_0_1"/>
<proteinExistence type="predicted"/>
<dbReference type="Proteomes" id="UP000031575">
    <property type="component" value="Unassembled WGS sequence"/>
</dbReference>
<gene>
    <name evidence="2" type="ORF">SPBR_09258</name>
</gene>
<feature type="region of interest" description="Disordered" evidence="1">
    <location>
        <begin position="37"/>
        <end position="157"/>
    </location>
</feature>
<accession>A0A0C2J867</accession>
<dbReference type="GeneID" id="63682305"/>
<feature type="compositionally biased region" description="Pro residues" evidence="1">
    <location>
        <begin position="136"/>
        <end position="145"/>
    </location>
</feature>
<evidence type="ECO:0000313" key="3">
    <source>
        <dbReference type="Proteomes" id="UP000031575"/>
    </source>
</evidence>
<sequence length="169" mass="18439">MGVGRLRFPPPWPSPRISAHFGAAYPRPAPILVRRTLDRARRERPTLDLSGVPSTSRRERRTLDLSGVPSTAPAESGVPSTSRRERRTLDLQSGLPSTPPAESGVPSTCRAAYPRARPQRAAYPRAPADRGVPSAQPSPPALPHGPRPKSRRARDSRCWGPCVGLYLFL</sequence>
<dbReference type="VEuPathDB" id="FungiDB:SPBR_09258"/>
<evidence type="ECO:0000313" key="2">
    <source>
        <dbReference type="EMBL" id="KIH95190.1"/>
    </source>
</evidence>
<keyword evidence="3" id="KW-1185">Reference proteome</keyword>
<feature type="compositionally biased region" description="Low complexity" evidence="1">
    <location>
        <begin position="110"/>
        <end position="126"/>
    </location>
</feature>
<dbReference type="AlphaFoldDB" id="A0A0C2J867"/>
<dbReference type="EMBL" id="AWTV01000001">
    <property type="protein sequence ID" value="KIH95190.1"/>
    <property type="molecule type" value="Genomic_DNA"/>
</dbReference>
<comment type="caution">
    <text evidence="2">The sequence shown here is derived from an EMBL/GenBank/DDBJ whole genome shotgun (WGS) entry which is preliminary data.</text>
</comment>
<feature type="compositionally biased region" description="Basic and acidic residues" evidence="1">
    <location>
        <begin position="37"/>
        <end position="46"/>
    </location>
</feature>
<dbReference type="RefSeq" id="XP_040623200.1">
    <property type="nucleotide sequence ID" value="XM_040767384.1"/>
</dbReference>
<evidence type="ECO:0000256" key="1">
    <source>
        <dbReference type="SAM" id="MobiDB-lite"/>
    </source>
</evidence>
<name>A0A0C2J867_9PEZI</name>
<organism evidence="2 3">
    <name type="scientific">Sporothrix brasiliensis 5110</name>
    <dbReference type="NCBI Taxonomy" id="1398154"/>
    <lineage>
        <taxon>Eukaryota</taxon>
        <taxon>Fungi</taxon>
        <taxon>Dikarya</taxon>
        <taxon>Ascomycota</taxon>
        <taxon>Pezizomycotina</taxon>
        <taxon>Sordariomycetes</taxon>
        <taxon>Sordariomycetidae</taxon>
        <taxon>Ophiostomatales</taxon>
        <taxon>Ophiostomataceae</taxon>
        <taxon>Sporothrix</taxon>
    </lineage>
</organism>
<reference evidence="2 3" key="1">
    <citation type="journal article" date="2014" name="BMC Genomics">
        <title>Comparative genomics of the major fungal agents of human and animal Sporotrichosis: Sporothrix schenckii and Sporothrix brasiliensis.</title>
        <authorList>
            <person name="Teixeira M.M."/>
            <person name="de Almeida L.G."/>
            <person name="Kubitschek-Barreira P."/>
            <person name="Alves F.L."/>
            <person name="Kioshima E.S."/>
            <person name="Abadio A.K."/>
            <person name="Fernandes L."/>
            <person name="Derengowski L.S."/>
            <person name="Ferreira K.S."/>
            <person name="Souza R.C."/>
            <person name="Ruiz J.C."/>
            <person name="de Andrade N.C."/>
            <person name="Paes H.C."/>
            <person name="Nicola A.M."/>
            <person name="Albuquerque P."/>
            <person name="Gerber A.L."/>
            <person name="Martins V.P."/>
            <person name="Peconick L.D."/>
            <person name="Neto A.V."/>
            <person name="Chaucanez C.B."/>
            <person name="Silva P.A."/>
            <person name="Cunha O.L."/>
            <person name="de Oliveira F.F."/>
            <person name="dos Santos T.C."/>
            <person name="Barros A.L."/>
            <person name="Soares M.A."/>
            <person name="de Oliveira L.M."/>
            <person name="Marini M.M."/>
            <person name="Villalobos-Duno H."/>
            <person name="Cunha M.M."/>
            <person name="de Hoog S."/>
            <person name="da Silveira J.F."/>
            <person name="Henrissat B."/>
            <person name="Nino-Vega G.A."/>
            <person name="Cisalpino P.S."/>
            <person name="Mora-Montes H.M."/>
            <person name="Almeida S.R."/>
            <person name="Stajich J.E."/>
            <person name="Lopes-Bezerra L.M."/>
            <person name="Vasconcelos A.T."/>
            <person name="Felipe M.S."/>
        </authorList>
    </citation>
    <scope>NUCLEOTIDE SEQUENCE [LARGE SCALE GENOMIC DNA]</scope>
    <source>
        <strain evidence="2 3">5110</strain>
    </source>
</reference>